<gene>
    <name evidence="1" type="ORF">DMP10_02945</name>
</gene>
<sequence>MKGKLIRVCVVANDAAETMRDFNDLFGVEFYGPFDDEHVKLKVALPRSGGMEVSSPTAADDPIGFSQYLAANGEGIKGIALRVDNIQEAMDELKSKGVEIGVYFEHNLMKECIIPPQPKTHNIEVALNEFPDEDPVGQAVARDMGIDLYA</sequence>
<dbReference type="SUPFAM" id="SSF54593">
    <property type="entry name" value="Glyoxalase/Bleomycin resistance protein/Dihydroxybiphenyl dioxygenase"/>
    <property type="match status" value="1"/>
</dbReference>
<evidence type="ECO:0000313" key="2">
    <source>
        <dbReference type="Proteomes" id="UP000278327"/>
    </source>
</evidence>
<dbReference type="InterPro" id="IPR029068">
    <property type="entry name" value="Glyas_Bleomycin-R_OHBP_Dase"/>
</dbReference>
<dbReference type="AlphaFoldDB" id="A0A3N0AWV7"/>
<name>A0A3N0AWV7_9ACTN</name>
<evidence type="ECO:0000313" key="1">
    <source>
        <dbReference type="EMBL" id="RNL39357.1"/>
    </source>
</evidence>
<dbReference type="Gene3D" id="3.10.180.10">
    <property type="entry name" value="2,3-Dihydroxybiphenyl 1,2-Dioxygenase, domain 1"/>
    <property type="match status" value="1"/>
</dbReference>
<accession>A0A3N0AWV7</accession>
<protein>
    <submittedName>
        <fullName evidence="1">Glyoxalase</fullName>
    </submittedName>
</protein>
<dbReference type="Pfam" id="PF13669">
    <property type="entry name" value="Glyoxalase_4"/>
    <property type="match status" value="1"/>
</dbReference>
<dbReference type="Proteomes" id="UP000278327">
    <property type="component" value="Unassembled WGS sequence"/>
</dbReference>
<dbReference type="RefSeq" id="WP_117283659.1">
    <property type="nucleotide sequence ID" value="NZ_JAMTCE010000011.1"/>
</dbReference>
<reference evidence="1 2" key="1">
    <citation type="journal article" date="2019" name="Microbiol. Resour. Announc.">
        <title>Draft Genome Sequences of Type Strains of Gordonibacter faecihominis, Paraeggerthella hongkongensis, Parvibacter caecicola,Slackia equolifaciens, Slackia faecicanis, and Slackia isoflavoniconvertens.</title>
        <authorList>
            <person name="Danylec N."/>
            <person name="Stoll D.A."/>
            <person name="Dotsch A."/>
            <person name="Huch M."/>
        </authorList>
    </citation>
    <scope>NUCLEOTIDE SEQUENCE [LARGE SCALE GENOMIC DNA]</scope>
    <source>
        <strain evidence="1 2">DSM 18785</strain>
    </source>
</reference>
<organism evidence="1 2">
    <name type="scientific">Adlercreutzia equolifaciens subsp. celatus DSM 18785</name>
    <dbReference type="NCBI Taxonomy" id="1121021"/>
    <lineage>
        <taxon>Bacteria</taxon>
        <taxon>Bacillati</taxon>
        <taxon>Actinomycetota</taxon>
        <taxon>Coriobacteriia</taxon>
        <taxon>Eggerthellales</taxon>
        <taxon>Eggerthellaceae</taxon>
        <taxon>Adlercreutzia</taxon>
    </lineage>
</organism>
<proteinExistence type="predicted"/>
<keyword evidence="2" id="KW-1185">Reference proteome</keyword>
<dbReference type="EMBL" id="QICA01000003">
    <property type="protein sequence ID" value="RNL39357.1"/>
    <property type="molecule type" value="Genomic_DNA"/>
</dbReference>
<comment type="caution">
    <text evidence="1">The sequence shown here is derived from an EMBL/GenBank/DDBJ whole genome shotgun (WGS) entry which is preliminary data.</text>
</comment>